<dbReference type="EnsemblMetazoa" id="AAEL020317-RA">
    <property type="protein sequence ID" value="AAEL020317-PA"/>
    <property type="gene ID" value="AAEL020317"/>
</dbReference>
<sequence>MRTVSVEKLLWLLIASKFATALADNPLAKDEEVVNATTLILENISSAQSSIEPLKSDLPTTDYLKLAAQGLVEYVSNLTSKFTPVFEKFEENDLQLIQQTLIEAIRYLNGYDVVNSITLLQNVDYNLYNHNQFRSINSDMRIASISLSEAMFDQRDVTPALDDLLATSDKLVEHVSRVSDAIQKGEAWTLETTSRAMAAQRSFNESIDNYLNASATLIEDVTESLNNLRTYEEELYQKMKEKIQMFPKSTINYFIALKKSLENMIQKVMLGFENLRLYKHREIEQWKSRSFISAPMSYMTQVTVQVSADPMLANDCTEGYIEKLLAFPNFTMTHVSACLLDQSANEEKTFETVNSVIENFAVSAINASYAAFDICFRYAPKKVTYCLDLNGFENTWANGRIFMASKQIETFIDSEIQSNFNTCIAQIGYFLNYHNLQEMCFYNKKRNRPRGRW</sequence>
<accession>A0A6I8TLX3</accession>
<reference evidence="1 2" key="1">
    <citation type="submission" date="2017-06" db="EMBL/GenBank/DDBJ databases">
        <title>Aedes aegypti genome working group (AGWG) sequencing and assembly.</title>
        <authorList>
            <consortium name="Aedes aegypti Genome Working Group (AGWG)"/>
            <person name="Matthews B.J."/>
        </authorList>
    </citation>
    <scope>NUCLEOTIDE SEQUENCE [LARGE SCALE GENOMIC DNA]</scope>
    <source>
        <strain evidence="1 2">LVP_AGWG</strain>
    </source>
</reference>
<dbReference type="OrthoDB" id="7724652at2759"/>
<dbReference type="Proteomes" id="UP000008820">
    <property type="component" value="Chromosome 2"/>
</dbReference>
<evidence type="ECO:0000313" key="2">
    <source>
        <dbReference type="Proteomes" id="UP000008820"/>
    </source>
</evidence>
<proteinExistence type="predicted"/>
<organism evidence="1 2">
    <name type="scientific">Aedes aegypti</name>
    <name type="common">Yellowfever mosquito</name>
    <name type="synonym">Culex aegypti</name>
    <dbReference type="NCBI Taxonomy" id="7159"/>
    <lineage>
        <taxon>Eukaryota</taxon>
        <taxon>Metazoa</taxon>
        <taxon>Ecdysozoa</taxon>
        <taxon>Arthropoda</taxon>
        <taxon>Hexapoda</taxon>
        <taxon>Insecta</taxon>
        <taxon>Pterygota</taxon>
        <taxon>Neoptera</taxon>
        <taxon>Endopterygota</taxon>
        <taxon>Diptera</taxon>
        <taxon>Nematocera</taxon>
        <taxon>Culicoidea</taxon>
        <taxon>Culicidae</taxon>
        <taxon>Culicinae</taxon>
        <taxon>Aedini</taxon>
        <taxon>Aedes</taxon>
        <taxon>Stegomyia</taxon>
    </lineage>
</organism>
<protein>
    <submittedName>
        <fullName evidence="1">Uncharacterized protein</fullName>
    </submittedName>
</protein>
<dbReference type="AlphaFoldDB" id="A0A6I8TLX3"/>
<name>A0A6I8TLX3_AEDAE</name>
<evidence type="ECO:0000313" key="1">
    <source>
        <dbReference type="EnsemblMetazoa" id="AAEL020317-PA"/>
    </source>
</evidence>
<gene>
    <name evidence="1" type="primary">110677244</name>
</gene>
<reference evidence="1" key="2">
    <citation type="submission" date="2020-05" db="UniProtKB">
        <authorList>
            <consortium name="EnsemblMetazoa"/>
        </authorList>
    </citation>
    <scope>IDENTIFICATION</scope>
    <source>
        <strain evidence="1">LVP_AGWG</strain>
    </source>
</reference>
<dbReference type="InParanoid" id="A0A6I8TLX3"/>
<keyword evidence="2" id="KW-1185">Reference proteome</keyword>